<dbReference type="PROSITE" id="PS51257">
    <property type="entry name" value="PROKAR_LIPOPROTEIN"/>
    <property type="match status" value="1"/>
</dbReference>
<dbReference type="Proteomes" id="UP000295804">
    <property type="component" value="Unassembled WGS sequence"/>
</dbReference>
<evidence type="ECO:0008006" key="3">
    <source>
        <dbReference type="Google" id="ProtNLM"/>
    </source>
</evidence>
<proteinExistence type="predicted"/>
<dbReference type="RefSeq" id="WP_134176424.1">
    <property type="nucleotide sequence ID" value="NZ_JBIUWL010000038.1"/>
</dbReference>
<dbReference type="EMBL" id="SOCQ01000009">
    <property type="protein sequence ID" value="TDV45136.1"/>
    <property type="molecule type" value="Genomic_DNA"/>
</dbReference>
<evidence type="ECO:0000313" key="2">
    <source>
        <dbReference type="Proteomes" id="UP000295804"/>
    </source>
</evidence>
<name>A0A4R7V8K9_9PSED</name>
<evidence type="ECO:0000313" key="1">
    <source>
        <dbReference type="EMBL" id="TDV45136.1"/>
    </source>
</evidence>
<organism evidence="1 2">
    <name type="scientific">Pseudomonas helmanticensis</name>
    <dbReference type="NCBI Taxonomy" id="1471381"/>
    <lineage>
        <taxon>Bacteria</taxon>
        <taxon>Pseudomonadati</taxon>
        <taxon>Pseudomonadota</taxon>
        <taxon>Gammaproteobacteria</taxon>
        <taxon>Pseudomonadales</taxon>
        <taxon>Pseudomonadaceae</taxon>
        <taxon>Pseudomonas</taxon>
    </lineage>
</organism>
<reference evidence="1 2" key="1">
    <citation type="submission" date="2019-03" db="EMBL/GenBank/DDBJ databases">
        <title>Genomic analyses of the natural microbiome of Caenorhabditis elegans.</title>
        <authorList>
            <person name="Samuel B."/>
        </authorList>
    </citation>
    <scope>NUCLEOTIDE SEQUENCE [LARGE SCALE GENOMIC DNA]</scope>
    <source>
        <strain evidence="1 2">BIGb0525</strain>
    </source>
</reference>
<dbReference type="AlphaFoldDB" id="A0A4R7V8K9"/>
<sequence length="131" mass="14436">MKFLACMMSLAALAGLLLTGCTTQLVYMNDIYLVNSCGVPLQVQSQNSTNWLPPIEPQMVAPGERVSVASYRSYGEDGDGQVSCRYSLSIKGPERTRLVTADEMRQALHSVKRESDGLQRSWTLKDGVFCP</sequence>
<protein>
    <recommendedName>
        <fullName evidence="3">Lipoprotein</fullName>
    </recommendedName>
</protein>
<gene>
    <name evidence="1" type="ORF">EDF87_10921</name>
</gene>
<comment type="caution">
    <text evidence="1">The sequence shown here is derived from an EMBL/GenBank/DDBJ whole genome shotgun (WGS) entry which is preliminary data.</text>
</comment>
<accession>A0A4R7V8K9</accession>